<dbReference type="InterPro" id="IPR005135">
    <property type="entry name" value="Endo/exonuclease/phosphatase"/>
</dbReference>
<dbReference type="RefSeq" id="WP_071865395.1">
    <property type="nucleotide sequence ID" value="NZ_JBHLVQ010000006.1"/>
</dbReference>
<keyword evidence="4" id="KW-0378">Hydrolase</keyword>
<dbReference type="PROSITE" id="PS00726">
    <property type="entry name" value="AP_NUCLEASE_F1_1"/>
    <property type="match status" value="1"/>
</dbReference>
<dbReference type="Proteomes" id="UP000182835">
    <property type="component" value="Unassembled WGS sequence"/>
</dbReference>
<dbReference type="FunFam" id="3.60.10.10:FF:000034">
    <property type="entry name" value="Exodeoxyribonuclease III"/>
    <property type="match status" value="1"/>
</dbReference>
<feature type="binding site" evidence="7">
    <location>
        <position position="241"/>
    </location>
    <ligand>
        <name>Mg(2+)</name>
        <dbReference type="ChEBI" id="CHEBI:18420"/>
        <label>1</label>
    </ligand>
</feature>
<keyword evidence="5 7" id="KW-0460">Magnesium</keyword>
<evidence type="ECO:0000256" key="2">
    <source>
        <dbReference type="ARBA" id="ARBA00007092"/>
    </source>
</evidence>
<comment type="similarity">
    <text evidence="2">Belongs to the DNA repair enzymes AP/ExoA family.</text>
</comment>
<evidence type="ECO:0000259" key="9">
    <source>
        <dbReference type="Pfam" id="PF03372"/>
    </source>
</evidence>
<protein>
    <submittedName>
        <fullName evidence="10">Exodeoxyribonuclease III</fullName>
    </submittedName>
</protein>
<dbReference type="Gene3D" id="3.60.10.10">
    <property type="entry name" value="Endonuclease/exonuclease/phosphatase"/>
    <property type="match status" value="1"/>
</dbReference>
<feature type="active site" evidence="6">
    <location>
        <position position="105"/>
    </location>
</feature>
<evidence type="ECO:0000256" key="3">
    <source>
        <dbReference type="ARBA" id="ARBA00022723"/>
    </source>
</evidence>
<dbReference type="PANTHER" id="PTHR22748">
    <property type="entry name" value="AP ENDONUCLEASE"/>
    <property type="match status" value="1"/>
</dbReference>
<evidence type="ECO:0000313" key="11">
    <source>
        <dbReference type="Proteomes" id="UP000182835"/>
    </source>
</evidence>
<feature type="active site" description="Proton donor/acceptor" evidence="6">
    <location>
        <position position="144"/>
    </location>
</feature>
<accession>A0A1L8R3U7</accession>
<dbReference type="Pfam" id="PF03372">
    <property type="entry name" value="Exo_endo_phos"/>
    <property type="match status" value="1"/>
</dbReference>
<dbReference type="EMBL" id="JXKG01000018">
    <property type="protein sequence ID" value="OJG14438.1"/>
    <property type="molecule type" value="Genomic_DNA"/>
</dbReference>
<feature type="binding site" evidence="7">
    <location>
        <position position="146"/>
    </location>
    <ligand>
        <name>Mg(2+)</name>
        <dbReference type="ChEBI" id="CHEBI:18420"/>
        <label>1</label>
    </ligand>
</feature>
<feature type="binding site" evidence="7">
    <location>
        <position position="242"/>
    </location>
    <ligand>
        <name>Mg(2+)</name>
        <dbReference type="ChEBI" id="CHEBI:18420"/>
        <label>1</label>
    </ligand>
</feature>
<evidence type="ECO:0000256" key="5">
    <source>
        <dbReference type="ARBA" id="ARBA00022842"/>
    </source>
</evidence>
<evidence type="ECO:0000256" key="6">
    <source>
        <dbReference type="PIRSR" id="PIRSR604808-1"/>
    </source>
</evidence>
<feature type="site" description="Transition state stabilizer" evidence="8">
    <location>
        <position position="146"/>
    </location>
</feature>
<evidence type="ECO:0000313" key="10">
    <source>
        <dbReference type="EMBL" id="OJG14438.1"/>
    </source>
</evidence>
<dbReference type="InterPro" id="IPR036691">
    <property type="entry name" value="Endo/exonu/phosph_ase_sf"/>
</dbReference>
<gene>
    <name evidence="10" type="ORF">RU96_GL000891</name>
</gene>
<keyword evidence="3 7" id="KW-0479">Metal-binding</keyword>
<comment type="caution">
    <text evidence="10">The sequence shown here is derived from an EMBL/GenBank/DDBJ whole genome shotgun (WGS) entry which is preliminary data.</text>
</comment>
<feature type="site" description="Interaction with DNA substrate" evidence="8">
    <location>
        <position position="242"/>
    </location>
</feature>
<dbReference type="AlphaFoldDB" id="A0A1L8R3U7"/>
<feature type="binding site" evidence="7">
    <location>
        <position position="144"/>
    </location>
    <ligand>
        <name>Mg(2+)</name>
        <dbReference type="ChEBI" id="CHEBI:18420"/>
        <label>1</label>
    </ligand>
</feature>
<dbReference type="NCBIfam" id="TIGR00633">
    <property type="entry name" value="xth"/>
    <property type="match status" value="1"/>
</dbReference>
<dbReference type="GO" id="GO:0003906">
    <property type="term" value="F:DNA-(apurinic or apyrimidinic site) endonuclease activity"/>
    <property type="evidence" value="ECO:0007669"/>
    <property type="project" value="TreeGrafter"/>
</dbReference>
<dbReference type="PANTHER" id="PTHR22748:SF6">
    <property type="entry name" value="DNA-(APURINIC OR APYRIMIDINIC SITE) ENDONUCLEASE"/>
    <property type="match status" value="1"/>
</dbReference>
<dbReference type="GO" id="GO:0008081">
    <property type="term" value="F:phosphoric diester hydrolase activity"/>
    <property type="evidence" value="ECO:0007669"/>
    <property type="project" value="TreeGrafter"/>
</dbReference>
<dbReference type="InterPro" id="IPR020848">
    <property type="entry name" value="AP_endonuclease_F1_CS"/>
</dbReference>
<feature type="site" description="Important for catalytic activity" evidence="8">
    <location>
        <position position="216"/>
    </location>
</feature>
<dbReference type="OrthoDB" id="9803914at2"/>
<dbReference type="GO" id="GO:0003677">
    <property type="term" value="F:DNA binding"/>
    <property type="evidence" value="ECO:0007669"/>
    <property type="project" value="InterPro"/>
</dbReference>
<organism evidence="10 11">
    <name type="scientific">Enterococcus canintestini</name>
    <dbReference type="NCBI Taxonomy" id="317010"/>
    <lineage>
        <taxon>Bacteria</taxon>
        <taxon>Bacillati</taxon>
        <taxon>Bacillota</taxon>
        <taxon>Bacilli</taxon>
        <taxon>Lactobacillales</taxon>
        <taxon>Enterococcaceae</taxon>
        <taxon>Enterococcus</taxon>
    </lineage>
</organism>
<keyword evidence="7" id="KW-0464">Manganese</keyword>
<sequence length="251" mass="29632">MKLISWNVNGLRAVMKKNFMEVFNELDADFFCLQETKLQAGQIEMDLPNYYEYWNYAEKKGYSGTAIFAKKEALNVTYGIGIDHHDLEGRVITLEYPEFYLVDCYTPNSQNELKRLDYRLTWEDDFRNYLVTLNQTKPVILCGDLNVAHENIDLKNWKTNRKNAGFTDEERSKFTALLNAGFIDSFRYFYPELEGVYSWWSYRFNARKNNAGWRIDYFVVSEDLKDKLVDAKIHTEIFGSDHCPVELDLNF</sequence>
<evidence type="ECO:0000256" key="1">
    <source>
        <dbReference type="ARBA" id="ARBA00001936"/>
    </source>
</evidence>
<dbReference type="InterPro" id="IPR020847">
    <property type="entry name" value="AP_endonuclease_F1_BS"/>
</dbReference>
<dbReference type="SUPFAM" id="SSF56219">
    <property type="entry name" value="DNase I-like"/>
    <property type="match status" value="1"/>
</dbReference>
<proteinExistence type="inferred from homology"/>
<dbReference type="NCBIfam" id="TIGR00195">
    <property type="entry name" value="exoDNase_III"/>
    <property type="match status" value="1"/>
</dbReference>
<dbReference type="GO" id="GO:0046872">
    <property type="term" value="F:metal ion binding"/>
    <property type="evidence" value="ECO:0007669"/>
    <property type="project" value="UniProtKB-KW"/>
</dbReference>
<comment type="cofactor">
    <cofactor evidence="1">
        <name>Mn(2+)</name>
        <dbReference type="ChEBI" id="CHEBI:29035"/>
    </cofactor>
</comment>
<feature type="binding site" evidence="7">
    <location>
        <position position="35"/>
    </location>
    <ligand>
        <name>Mg(2+)</name>
        <dbReference type="ChEBI" id="CHEBI:18420"/>
        <label>1</label>
    </ligand>
</feature>
<feature type="binding site" evidence="7">
    <location>
        <position position="7"/>
    </location>
    <ligand>
        <name>Mg(2+)</name>
        <dbReference type="ChEBI" id="CHEBI:18420"/>
        <label>1</label>
    </ligand>
</feature>
<dbReference type="GO" id="GO:0006284">
    <property type="term" value="P:base-excision repair"/>
    <property type="evidence" value="ECO:0007669"/>
    <property type="project" value="TreeGrafter"/>
</dbReference>
<name>A0A1L8R3U7_9ENTE</name>
<reference evidence="10 11" key="1">
    <citation type="submission" date="2014-12" db="EMBL/GenBank/DDBJ databases">
        <title>Draft genome sequences of 29 type strains of Enterococci.</title>
        <authorList>
            <person name="Zhong Z."/>
            <person name="Sun Z."/>
            <person name="Liu W."/>
            <person name="Zhang W."/>
            <person name="Zhang H."/>
        </authorList>
    </citation>
    <scope>NUCLEOTIDE SEQUENCE [LARGE SCALE GENOMIC DNA]</scope>
    <source>
        <strain evidence="10 11">DSM 21207</strain>
    </source>
</reference>
<dbReference type="PROSITE" id="PS51435">
    <property type="entry name" value="AP_NUCLEASE_F1_4"/>
    <property type="match status" value="1"/>
</dbReference>
<dbReference type="InterPro" id="IPR004808">
    <property type="entry name" value="AP_endonuc_1"/>
</dbReference>
<evidence type="ECO:0000256" key="7">
    <source>
        <dbReference type="PIRSR" id="PIRSR604808-2"/>
    </source>
</evidence>
<dbReference type="STRING" id="317010.RU96_GL000891"/>
<evidence type="ECO:0000256" key="4">
    <source>
        <dbReference type="ARBA" id="ARBA00022801"/>
    </source>
</evidence>
<feature type="active site" description="Proton acceptor" evidence="6">
    <location>
        <position position="242"/>
    </location>
</feature>
<dbReference type="GO" id="GO:0008311">
    <property type="term" value="F:double-stranded DNA 3'-5' DNA exonuclease activity"/>
    <property type="evidence" value="ECO:0007669"/>
    <property type="project" value="TreeGrafter"/>
</dbReference>
<feature type="domain" description="Endonuclease/exonuclease/phosphatase" evidence="9">
    <location>
        <begin position="4"/>
        <end position="242"/>
    </location>
</feature>
<evidence type="ECO:0000256" key="8">
    <source>
        <dbReference type="PIRSR" id="PIRSR604808-3"/>
    </source>
</evidence>
<dbReference type="PROSITE" id="PS00728">
    <property type="entry name" value="AP_NUCLEASE_F1_3"/>
    <property type="match status" value="1"/>
</dbReference>
<dbReference type="CDD" id="cd09087">
    <property type="entry name" value="Ape1-like_AP-endo"/>
    <property type="match status" value="1"/>
</dbReference>
<comment type="cofactor">
    <cofactor evidence="7">
        <name>Mg(2+)</name>
        <dbReference type="ChEBI" id="CHEBI:18420"/>
    </cofactor>
    <cofactor evidence="7">
        <name>Mn(2+)</name>
        <dbReference type="ChEBI" id="CHEBI:29035"/>
    </cofactor>
    <text evidence="7">Probably binds two magnesium or manganese ions per subunit.</text>
</comment>